<dbReference type="Pfam" id="PF16976">
    <property type="entry name" value="RcpC"/>
    <property type="match status" value="1"/>
</dbReference>
<dbReference type="EMBL" id="LN609302">
    <property type="protein sequence ID" value="CEF54139.1"/>
    <property type="molecule type" value="Genomic_DNA"/>
</dbReference>
<proteinExistence type="predicted"/>
<evidence type="ECO:0000313" key="2">
    <source>
        <dbReference type="EMBL" id="CEF54139.1"/>
    </source>
</evidence>
<dbReference type="InterPro" id="IPR017592">
    <property type="entry name" value="Pilus_assmbl_Flp-typ_CpaB"/>
</dbReference>
<keyword evidence="5" id="KW-1185">Reference proteome</keyword>
<dbReference type="InterPro" id="IPR013974">
    <property type="entry name" value="SAF"/>
</dbReference>
<evidence type="ECO:0000313" key="3">
    <source>
        <dbReference type="EMBL" id="NHO40118.1"/>
    </source>
</evidence>
<reference evidence="2" key="2">
    <citation type="submission" date="2014-09" db="EMBL/GenBank/DDBJ databases">
        <authorList>
            <person name="Magalhaes I.L.F."/>
            <person name="Oliveira U."/>
            <person name="Santos F.R."/>
            <person name="Vidigal T.H.D.A."/>
            <person name="Brescovit A.D."/>
            <person name="Santos A.J."/>
        </authorList>
    </citation>
    <scope>NUCLEOTIDE SEQUENCE</scope>
    <source>
        <strain evidence="2">LMG 23848T</strain>
    </source>
</reference>
<dbReference type="InterPro" id="IPR031571">
    <property type="entry name" value="RcpC_dom"/>
</dbReference>
<dbReference type="AlphaFoldDB" id="A0A0U5F348"/>
<feature type="domain" description="SAF" evidence="1">
    <location>
        <begin position="41"/>
        <end position="108"/>
    </location>
</feature>
<gene>
    <name evidence="2" type="primary">cpaB</name>
    <name evidence="2" type="ORF">AGA_605</name>
    <name evidence="3" type="ORF">GOB80_10600</name>
</gene>
<dbReference type="Proteomes" id="UP000068250">
    <property type="component" value="Chromosome I"/>
</dbReference>
<dbReference type="PATRIC" id="fig|431306.5.peg.582"/>
<accession>A0A0U5F348</accession>
<evidence type="ECO:0000313" key="5">
    <source>
        <dbReference type="Proteomes" id="UP000657200"/>
    </source>
</evidence>
<reference evidence="4" key="1">
    <citation type="submission" date="2014-09" db="EMBL/GenBank/DDBJ databases">
        <authorList>
            <person name="Illeghems K.G."/>
        </authorList>
    </citation>
    <scope>NUCLEOTIDE SEQUENCE [LARGE SCALE GENOMIC DNA]</scope>
    <source>
        <strain evidence="4">LMG 23848T</strain>
    </source>
</reference>
<dbReference type="STRING" id="431306.AGA_605"/>
<protein>
    <submittedName>
        <fullName evidence="3">Flp pilus assembly protein CpaB</fullName>
    </submittedName>
    <submittedName>
        <fullName evidence="2">Putative pilus assembly protein</fullName>
    </submittedName>
</protein>
<dbReference type="NCBIfam" id="TIGR03177">
    <property type="entry name" value="pilus_cpaB"/>
    <property type="match status" value="1"/>
</dbReference>
<evidence type="ECO:0000259" key="1">
    <source>
        <dbReference type="SMART" id="SM00858"/>
    </source>
</evidence>
<dbReference type="SMART" id="SM00858">
    <property type="entry name" value="SAF"/>
    <property type="match status" value="1"/>
</dbReference>
<dbReference type="OrthoDB" id="163768at2"/>
<evidence type="ECO:0000313" key="4">
    <source>
        <dbReference type="Proteomes" id="UP000068250"/>
    </source>
</evidence>
<dbReference type="EMBL" id="WOTE01000006">
    <property type="protein sequence ID" value="NHO40118.1"/>
    <property type="molecule type" value="Genomic_DNA"/>
</dbReference>
<name>A0A0U5F348_9PROT</name>
<dbReference type="Proteomes" id="UP000657200">
    <property type="component" value="Unassembled WGS sequence"/>
</dbReference>
<organism evidence="2 4">
    <name type="scientific">Acetobacter ghanensis</name>
    <dbReference type="NCBI Taxonomy" id="431306"/>
    <lineage>
        <taxon>Bacteria</taxon>
        <taxon>Pseudomonadati</taxon>
        <taxon>Pseudomonadota</taxon>
        <taxon>Alphaproteobacteria</taxon>
        <taxon>Acetobacterales</taxon>
        <taxon>Acetobacteraceae</taxon>
        <taxon>Acetobacter</taxon>
    </lineage>
</organism>
<reference evidence="3 5" key="3">
    <citation type="journal article" date="2020" name="Int. J. Syst. Evol. Microbiol.">
        <title>Novel acetic acid bacteria from cider fermentations: Acetobacter conturbans sp. nov. and Acetobacter fallax sp. nov.</title>
        <authorList>
            <person name="Sombolestani A.S."/>
            <person name="Cleenwerck I."/>
            <person name="Cnockaert M."/>
            <person name="Borremans W."/>
            <person name="Wieme A.D."/>
            <person name="De Vuyst L."/>
            <person name="Vandamme P."/>
        </authorList>
    </citation>
    <scope>NUCLEOTIDE SEQUENCE [LARGE SCALE GENOMIC DNA]</scope>
    <source>
        <strain evidence="3 5">LMG 23848</strain>
    </source>
</reference>
<dbReference type="RefSeq" id="WP_059022897.1">
    <property type="nucleotide sequence ID" value="NZ_LN609302.1"/>
</dbReference>
<sequence>MNPRILLIVFLAVGGLGGFLFFRALTRPVVQPKAPPPIPVERVLVATHAFQVGDFVRGDDSFVTKVLPRSELPEGAVKDTKADRKSVHGAVVIGAIEPGNILRSSQVLPVGAPGFLPAALKPNMRAVSIQVTPVSSVGGLVEPGDHVDLILTQSFHSGSAPPSVVARGVAAGVRVIAVDQTFLPPDILSAESGSEGPLHNNKPSVPPAPPTTVTLEVTPEQAVAITVAAEMGHLSLAIQSSHRHDQLLAPEVKDNQVGDVPDFGAKTVGNVSAVNDGGTTVHVYNGTAGSLNVQF</sequence>